<dbReference type="Gene3D" id="3.40.1280.10">
    <property type="match status" value="1"/>
</dbReference>
<dbReference type="InterPro" id="IPR001537">
    <property type="entry name" value="SpoU_MeTrfase"/>
</dbReference>
<evidence type="ECO:0000313" key="4">
    <source>
        <dbReference type="EMBL" id="AEG92848.1"/>
    </source>
</evidence>
<dbReference type="GO" id="GO:0032259">
    <property type="term" value="P:methylation"/>
    <property type="evidence" value="ECO:0007669"/>
    <property type="project" value="UniProtKB-KW"/>
</dbReference>
<dbReference type="Pfam" id="PF00588">
    <property type="entry name" value="SpoU_methylase"/>
    <property type="match status" value="1"/>
</dbReference>
<dbReference type="InterPro" id="IPR029028">
    <property type="entry name" value="Alpha/beta_knot_MTases"/>
</dbReference>
<name>F5XVT5_RAMTT</name>
<evidence type="ECO:0000256" key="1">
    <source>
        <dbReference type="ARBA" id="ARBA00022603"/>
    </source>
</evidence>
<dbReference type="EMBL" id="CP000245">
    <property type="protein sequence ID" value="AEG92848.1"/>
    <property type="molecule type" value="Genomic_DNA"/>
</dbReference>
<keyword evidence="2" id="KW-0808">Transferase</keyword>
<evidence type="ECO:0000313" key="5">
    <source>
        <dbReference type="Proteomes" id="UP000008385"/>
    </source>
</evidence>
<evidence type="ECO:0000259" key="3">
    <source>
        <dbReference type="Pfam" id="PF00588"/>
    </source>
</evidence>
<dbReference type="SUPFAM" id="SSF55315">
    <property type="entry name" value="L30e-like"/>
    <property type="match status" value="1"/>
</dbReference>
<dbReference type="GO" id="GO:0006396">
    <property type="term" value="P:RNA processing"/>
    <property type="evidence" value="ECO:0007669"/>
    <property type="project" value="InterPro"/>
</dbReference>
<organism evidence="4 5">
    <name type="scientific">Ramlibacter tataouinensis (strain ATCC BAA-407 / DSM 14655 / LMG 21543 / TTB310)</name>
    <dbReference type="NCBI Taxonomy" id="365046"/>
    <lineage>
        <taxon>Bacteria</taxon>
        <taxon>Pseudomonadati</taxon>
        <taxon>Pseudomonadota</taxon>
        <taxon>Betaproteobacteria</taxon>
        <taxon>Burkholderiales</taxon>
        <taxon>Comamonadaceae</taxon>
        <taxon>Ramlibacter</taxon>
    </lineage>
</organism>
<dbReference type="Proteomes" id="UP000008385">
    <property type="component" value="Chromosome"/>
</dbReference>
<sequence>MNEPGGAPVLIRSRDNALLKELRRLAQDSTAYRKQGRIWLEGDHLARALLARGGRAELAVFPESEWPQAQAEWGRAAPKSVVVADALFDGLSTLESPARMGLVLTLPPVPDLEPQAPTLVLDRLQDAGNVGSVLRSAAAFGFRQVLALKGTAALWSPKVLRAGMGAHFGLRLMESLEAAALDALAVPLLTTSSHQGELLGSQPLPWPCAWAFGHEGQGVSAELARRAARAVRIGQPGGEESLNVAAAAAICLHLSAMRREAGPKL</sequence>
<feature type="domain" description="tRNA/rRNA methyltransferase SpoU type" evidence="3">
    <location>
        <begin position="118"/>
        <end position="253"/>
    </location>
</feature>
<dbReference type="PATRIC" id="fig|365046.3.peg.1792"/>
<proteinExistence type="predicted"/>
<dbReference type="InterPro" id="IPR029064">
    <property type="entry name" value="Ribosomal_eL30-like_sf"/>
</dbReference>
<dbReference type="InterPro" id="IPR051259">
    <property type="entry name" value="rRNA_Methyltransferase"/>
</dbReference>
<reference evidence="5" key="1">
    <citation type="submission" date="2006-01" db="EMBL/GenBank/DDBJ databases">
        <title>Genome of the cyst-dividing bacterium Ramlibacter tataouinensis.</title>
        <authorList>
            <person name="Barakat M."/>
            <person name="Ortet P."/>
            <person name="De Luca G."/>
            <person name="Jourlin-Castelli C."/>
            <person name="Ansaldi M."/>
            <person name="Py B."/>
            <person name="Fichant G."/>
            <person name="Coutinho P."/>
            <person name="Voulhoux R."/>
            <person name="Bastien O."/>
            <person name="Roy S."/>
            <person name="Marechal E."/>
            <person name="Henrissat B."/>
            <person name="Quentin Y."/>
            <person name="Noirot P."/>
            <person name="Filloux A."/>
            <person name="Mejean V."/>
            <person name="DuBow M."/>
            <person name="Barras F."/>
            <person name="Heulin T."/>
        </authorList>
    </citation>
    <scope>NUCLEOTIDE SEQUENCE [LARGE SCALE GENOMIC DNA]</scope>
    <source>
        <strain evidence="5">ATCC BAA-407 / DSM 14655 / LMG 21543 / TTB310</strain>
    </source>
</reference>
<dbReference type="KEGG" id="rta:Rta_17580"/>
<keyword evidence="5" id="KW-1185">Reference proteome</keyword>
<protein>
    <submittedName>
        <fullName evidence="4">rRNA methylases-like protein</fullName>
    </submittedName>
</protein>
<dbReference type="HOGENOM" id="CLU_021322_3_2_4"/>
<dbReference type="STRING" id="365046.Rta_17580"/>
<dbReference type="RefSeq" id="WP_013901080.1">
    <property type="nucleotide sequence ID" value="NC_015677.1"/>
</dbReference>
<dbReference type="InterPro" id="IPR029026">
    <property type="entry name" value="tRNA_m1G_MTases_N"/>
</dbReference>
<keyword evidence="1 4" id="KW-0489">Methyltransferase</keyword>
<dbReference type="eggNOG" id="COG0566">
    <property type="taxonomic scope" value="Bacteria"/>
</dbReference>
<dbReference type="AlphaFoldDB" id="F5XVT5"/>
<dbReference type="GO" id="GO:0008173">
    <property type="term" value="F:RNA methyltransferase activity"/>
    <property type="evidence" value="ECO:0007669"/>
    <property type="project" value="InterPro"/>
</dbReference>
<accession>F5XVT5</accession>
<gene>
    <name evidence="4" type="ordered locus">Rta_17580</name>
</gene>
<dbReference type="PANTHER" id="PTHR43191:SF2">
    <property type="entry name" value="RRNA METHYLTRANSFERASE 3, MITOCHONDRIAL"/>
    <property type="match status" value="1"/>
</dbReference>
<dbReference type="OrthoDB" id="9794400at2"/>
<dbReference type="GO" id="GO:0003723">
    <property type="term" value="F:RNA binding"/>
    <property type="evidence" value="ECO:0007669"/>
    <property type="project" value="InterPro"/>
</dbReference>
<dbReference type="CDD" id="cd18095">
    <property type="entry name" value="SpoU-like_rRNA-MTase"/>
    <property type="match status" value="1"/>
</dbReference>
<reference evidence="4 5" key="2">
    <citation type="journal article" date="2011" name="PLoS ONE">
        <title>The Cyst-Dividing Bacterium Ramlibacter tataouinensis TTB310 Genome Reveals a Well-Stocked Toolbox for Adaptation to a Desert Environment.</title>
        <authorList>
            <person name="De Luca G."/>
            <person name="Barakat M."/>
            <person name="Ortet P."/>
            <person name="Fochesato S."/>
            <person name="Jourlin-Castelli C."/>
            <person name="Ansaldi M."/>
            <person name="Py B."/>
            <person name="Fichant G."/>
            <person name="Coutinho P.M."/>
            <person name="Voulhoux R."/>
            <person name="Bastien O."/>
            <person name="Marechal E."/>
            <person name="Henrissat B."/>
            <person name="Quentin Y."/>
            <person name="Noirot P."/>
            <person name="Filloux A."/>
            <person name="Mejean V."/>
            <person name="Dubow M.S."/>
            <person name="Barras F."/>
            <person name="Barbe V."/>
            <person name="Weissenbach J."/>
            <person name="Mihalcescu I."/>
            <person name="Vermeglio A."/>
            <person name="Achouak W."/>
            <person name="Heulin T."/>
        </authorList>
    </citation>
    <scope>NUCLEOTIDE SEQUENCE [LARGE SCALE GENOMIC DNA]</scope>
    <source>
        <strain evidence="5">ATCC BAA-407 / DSM 14655 / LMG 21543 / TTB310</strain>
    </source>
</reference>
<evidence type="ECO:0000256" key="2">
    <source>
        <dbReference type="ARBA" id="ARBA00022679"/>
    </source>
</evidence>
<dbReference type="PANTHER" id="PTHR43191">
    <property type="entry name" value="RRNA METHYLTRANSFERASE 3"/>
    <property type="match status" value="1"/>
</dbReference>
<dbReference type="Gene3D" id="3.30.1330.30">
    <property type="match status" value="1"/>
</dbReference>
<dbReference type="SUPFAM" id="SSF75217">
    <property type="entry name" value="alpha/beta knot"/>
    <property type="match status" value="1"/>
</dbReference>